<dbReference type="GO" id="GO:0005737">
    <property type="term" value="C:cytoplasm"/>
    <property type="evidence" value="ECO:0007669"/>
    <property type="project" value="UniProtKB-SubCell"/>
</dbReference>
<dbReference type="PATRIC" id="fig|1502723.3.peg.6619"/>
<reference evidence="4" key="1">
    <citation type="submission" date="2015-02" db="EMBL/GenBank/DDBJ databases">
        <title>Draft Genome of Frankia sp. CpI1-S.</title>
        <authorList>
            <person name="Oshone R.T."/>
            <person name="Ngom M."/>
            <person name="Ghodhbane-Gtari F."/>
            <person name="Gtari M."/>
            <person name="Morris K."/>
            <person name="Thomas K."/>
            <person name="Sen A."/>
            <person name="Tisa L.S."/>
        </authorList>
    </citation>
    <scope>NUCLEOTIDE SEQUENCE [LARGE SCALE GENOMIC DNA]</scope>
    <source>
        <strain evidence="4">CpI1-S</strain>
    </source>
</reference>
<evidence type="ECO:0000256" key="1">
    <source>
        <dbReference type="ARBA" id="ARBA00023186"/>
    </source>
</evidence>
<organism evidence="3 4">
    <name type="scientific">Frankia torreyi</name>
    <dbReference type="NCBI Taxonomy" id="1856"/>
    <lineage>
        <taxon>Bacteria</taxon>
        <taxon>Bacillati</taxon>
        <taxon>Actinomycetota</taxon>
        <taxon>Actinomycetes</taxon>
        <taxon>Frankiales</taxon>
        <taxon>Frankiaceae</taxon>
        <taxon>Frankia</taxon>
    </lineage>
</organism>
<keyword evidence="1 2" id="KW-0143">Chaperone</keyword>
<keyword evidence="2" id="KW-0963">Cytoplasm</keyword>
<proteinExistence type="inferred from homology"/>
<comment type="subcellular location">
    <subcellularLocation>
        <location evidence="2">Cytoplasm</location>
    </subcellularLocation>
</comment>
<dbReference type="InterPro" id="IPR002669">
    <property type="entry name" value="UreD"/>
</dbReference>
<dbReference type="OrthoDB" id="8677206at2"/>
<evidence type="ECO:0000313" key="4">
    <source>
        <dbReference type="Proteomes" id="UP000032545"/>
    </source>
</evidence>
<dbReference type="Pfam" id="PF01774">
    <property type="entry name" value="UreD"/>
    <property type="match status" value="1"/>
</dbReference>
<evidence type="ECO:0000313" key="3">
    <source>
        <dbReference type="EMBL" id="KJE24047.1"/>
    </source>
</evidence>
<protein>
    <recommendedName>
        <fullName evidence="2">Urease accessory protein UreD</fullName>
    </recommendedName>
</protein>
<comment type="subunit">
    <text evidence="2">UreD, UreF and UreG form a complex that acts as a GTP-hydrolysis-dependent molecular chaperone, activating the urease apoprotein by helping to assemble the nickel containing metallocenter of UreC. The UreE protein probably delivers the nickel.</text>
</comment>
<name>A0A0D8BKX8_9ACTN</name>
<gene>
    <name evidence="2" type="primary">ureD</name>
    <name evidence="3" type="ORF">FF36_01736</name>
</gene>
<dbReference type="Proteomes" id="UP000032545">
    <property type="component" value="Unassembled WGS sequence"/>
</dbReference>
<sequence>MPTTTDAASPAMPRTGRTAVRAHAAVRVERGPQGAPRLAELRSDVPIVLRLTGVSPVRTGARTGGGARPGAEPLPTMTVHLVNGAAGPLAGDDLRLDISVGGGVRLVLRSVAATVALPGHGPGPSRLTVTAEVADGGELDLGPEPTVVADGADHRIVTEVRLAATARLRLREEILLGRFGEPSGSVLSMLRVDVAGGAEGSGTDLAGGSSRWVPLLRQELLLGPQVPGLRGPAQLGGARAVGSLLVVGPEWAEAGAGADAAVAEGVARLPLTGPGYLVSALADDAVTLRRRLTALADPTG</sequence>
<accession>A0A0D8BKX8</accession>
<dbReference type="AlphaFoldDB" id="A0A0D8BKX8"/>
<keyword evidence="2" id="KW-0996">Nickel insertion</keyword>
<dbReference type="EMBL" id="JYFN01000009">
    <property type="protein sequence ID" value="KJE24047.1"/>
    <property type="molecule type" value="Genomic_DNA"/>
</dbReference>
<dbReference type="HAMAP" id="MF_01384">
    <property type="entry name" value="UreD"/>
    <property type="match status" value="1"/>
</dbReference>
<comment type="caution">
    <text evidence="3">The sequence shown here is derived from an EMBL/GenBank/DDBJ whole genome shotgun (WGS) entry which is preliminary data.</text>
</comment>
<reference evidence="3 4" key="2">
    <citation type="journal article" date="2016" name="Genome Announc.">
        <title>Permanent Draft Genome Sequences for Two Variants of Frankia sp. Strain CpI1, the First Frankia Strain Isolated from Root Nodules of Comptonia peregrina.</title>
        <authorList>
            <person name="Oshone R."/>
            <person name="Hurst S.G.IV."/>
            <person name="Abebe-Akele F."/>
            <person name="Simpson S."/>
            <person name="Morris K."/>
            <person name="Thomas W.K."/>
            <person name="Tisa L.S."/>
        </authorList>
    </citation>
    <scope>NUCLEOTIDE SEQUENCE [LARGE SCALE GENOMIC DNA]</scope>
    <source>
        <strain evidence="4">CpI1-S</strain>
    </source>
</reference>
<keyword evidence="4" id="KW-1185">Reference proteome</keyword>
<comment type="function">
    <text evidence="2">Required for maturation of urease via the functional incorporation of the urease nickel metallocenter.</text>
</comment>
<evidence type="ECO:0000256" key="2">
    <source>
        <dbReference type="HAMAP-Rule" id="MF_01384"/>
    </source>
</evidence>
<dbReference type="GO" id="GO:0016151">
    <property type="term" value="F:nickel cation binding"/>
    <property type="evidence" value="ECO:0007669"/>
    <property type="project" value="UniProtKB-UniRule"/>
</dbReference>
<comment type="similarity">
    <text evidence="2">Belongs to the UreD family.</text>
</comment>
<dbReference type="RefSeq" id="WP_044884410.1">
    <property type="nucleotide sequence ID" value="NZ_JYFN01000009.1"/>
</dbReference>